<dbReference type="CDD" id="cd04013">
    <property type="entry name" value="C2_SynGAP_like"/>
    <property type="match status" value="1"/>
</dbReference>
<feature type="coiled-coil region" evidence="3">
    <location>
        <begin position="1049"/>
        <end position="1137"/>
    </location>
</feature>
<dbReference type="InterPro" id="IPR000008">
    <property type="entry name" value="C2_dom"/>
</dbReference>
<dbReference type="SMART" id="SM00323">
    <property type="entry name" value="RasGAP"/>
    <property type="match status" value="1"/>
</dbReference>
<sequence>MDVSTPSRFSNFFSKRSFKNNPLKRTKSVTKLERKRCTMDGDSVPPSRLRTSRSHESLLLTSPSVLQRLDISQGDVQVMSLHGSLLGQNYCFQLTSSGGTTYYSCRTAEERDKWVTSLRQSIHPHQDNIRRIENSLKVWILEAKGISSKKKYFCELCLDKTLYARTTSRQKADICFWGEHFEFNNLPQIETITVNLYREADKKKRRDKNVLLGTVQIHVSNVNSRHMIEKWYQVVMEKSLSNKDTPSVRIKAQFQAIDILPLSYYKEFLQYIKLEYKCLCDILEPVISVRAKEEIATALVHIMHKESMAKAFLSDVVMDDIEKIDDQHLTFRGNSLATKATEAYMKLLGDKYLQDTLGEFVRTVMENSNDCEVDPSKVSNNAVLQRHQSNLLTYVKMAWHKIINSAHSLPYELRQVFCEYRERLAAMGREDISDNLISASFFLRFLCPAILSPSLFNLTQEYPQDKAARNLTLITKTIQTLANFTKFGGKESFMEFMNEFVEKEWSTMKTFLWQISSHLSKDHHSSLELDTYIDLGRELSILHSLLTDCISRVNKKCHYEQVEVLEQILEGTSVAAIQPSCFRQMSAPHDKTKEQLGTALQDTEKPKYQSLQIAKVNDSDSMENGEPQNQIPKNNSVLTTTHQLSSTALSSPKIPHRPSTLPRSNFISGSTKKAAQDLSTSGDYVLTTAVESDQINIPFSKEKLTQASRRTHSSIYCTPNGNLPARLAQSAYNETPINGTYPGHSVCANKRNQYLKNNSSYSVIQQVRNPTYDLLEIKTAEKSSRPSGKDYSDVMAIDNNNPSISSGELDYHNIQGSQISISQLSTVASSGYQSIAFSQSSSPVDQLHLESHGCQQVAPPLAFNNPMYRFSESDSLPFDSAKPSKPIRDRASVSSSLSSSHSVDDLSVVGEPYLDLAESASVITMSGHHCYPPSSSSEGDSCESSPPRDRHAPFKSSASHTNPHYSSLYQLVSSPVGSDHCNTCPREGGPRRRKLERQTSFDVIGSNGRKIEDLWDSDSLDSASDLLEILNKKHLSRGGKVAHGKNCKMKKTIEEYEKEIENLKHLITELQSKLNQAEKKLFRREFNTEQVMANWHAKLEAGEERLKKQQEEKDQQMKNIITRLITVEDELRREQQEMQGLIVVKQKVIEAQERKIHSLDSANVRLVKALSQLKERYKLLGQNGLRNSPPLQVPLLENGELPYKSSSC</sequence>
<dbReference type="Gene3D" id="1.10.506.10">
    <property type="entry name" value="GTPase Activation - p120gap, domain 1"/>
    <property type="match status" value="2"/>
</dbReference>
<dbReference type="PROSITE" id="PS00509">
    <property type="entry name" value="RAS_GTPASE_ACTIV_1"/>
    <property type="match status" value="1"/>
</dbReference>
<evidence type="ECO:0000256" key="4">
    <source>
        <dbReference type="SAM" id="MobiDB-lite"/>
    </source>
</evidence>
<dbReference type="InterPro" id="IPR011993">
    <property type="entry name" value="PH-like_dom_sf"/>
</dbReference>
<name>A0ABM1T1P7_LIMPO</name>
<dbReference type="CDD" id="cd05136">
    <property type="entry name" value="RasGAP_DAB2IP"/>
    <property type="match status" value="1"/>
</dbReference>
<evidence type="ECO:0000259" key="7">
    <source>
        <dbReference type="PROSITE" id="PS50018"/>
    </source>
</evidence>
<dbReference type="Gene3D" id="2.30.29.30">
    <property type="entry name" value="Pleckstrin-homology domain (PH domain)/Phosphotyrosine-binding domain (PTB)"/>
    <property type="match status" value="1"/>
</dbReference>
<dbReference type="SUPFAM" id="SSF50729">
    <property type="entry name" value="PH domain-like"/>
    <property type="match status" value="1"/>
</dbReference>
<feature type="region of interest" description="Disordered" evidence="4">
    <location>
        <begin position="929"/>
        <end position="961"/>
    </location>
</feature>
<keyword evidence="3" id="KW-0175">Coiled coil</keyword>
<feature type="domain" description="Ras-GAP" evidence="7">
    <location>
        <begin position="291"/>
        <end position="483"/>
    </location>
</feature>
<feature type="compositionally biased region" description="Basic and acidic residues" evidence="4">
    <location>
        <begin position="30"/>
        <end position="39"/>
    </location>
</feature>
<evidence type="ECO:0000256" key="3">
    <source>
        <dbReference type="SAM" id="Coils"/>
    </source>
</evidence>
<keyword evidence="2" id="KW-0597">Phosphoprotein</keyword>
<dbReference type="PROSITE" id="PS50004">
    <property type="entry name" value="C2"/>
    <property type="match status" value="1"/>
</dbReference>
<feature type="compositionally biased region" description="Low complexity" evidence="4">
    <location>
        <begin position="892"/>
        <end position="903"/>
    </location>
</feature>
<proteinExistence type="predicted"/>
<dbReference type="Pfam" id="PF00168">
    <property type="entry name" value="C2"/>
    <property type="match status" value="1"/>
</dbReference>
<feature type="domain" description="C2" evidence="6">
    <location>
        <begin position="114"/>
        <end position="232"/>
    </location>
</feature>
<dbReference type="PROSITE" id="PS50003">
    <property type="entry name" value="PH_DOMAIN"/>
    <property type="match status" value="1"/>
</dbReference>
<dbReference type="InterPro" id="IPR021887">
    <property type="entry name" value="DAB2P_C"/>
</dbReference>
<dbReference type="GeneID" id="106466135"/>
<evidence type="ECO:0000313" key="8">
    <source>
        <dbReference type="Proteomes" id="UP000694941"/>
    </source>
</evidence>
<dbReference type="PANTHER" id="PTHR10194:SF60">
    <property type="entry name" value="RAS GTPASE-ACTIVATING PROTEIN RASKOL"/>
    <property type="match status" value="1"/>
</dbReference>
<dbReference type="RefSeq" id="XP_022249803.1">
    <property type="nucleotide sequence ID" value="XM_022394095.1"/>
</dbReference>
<organism evidence="8 9">
    <name type="scientific">Limulus polyphemus</name>
    <name type="common">Atlantic horseshoe crab</name>
    <dbReference type="NCBI Taxonomy" id="6850"/>
    <lineage>
        <taxon>Eukaryota</taxon>
        <taxon>Metazoa</taxon>
        <taxon>Ecdysozoa</taxon>
        <taxon>Arthropoda</taxon>
        <taxon>Chelicerata</taxon>
        <taxon>Merostomata</taxon>
        <taxon>Xiphosura</taxon>
        <taxon>Limulidae</taxon>
        <taxon>Limulus</taxon>
    </lineage>
</organism>
<evidence type="ECO:0000256" key="2">
    <source>
        <dbReference type="ARBA" id="ARBA00022553"/>
    </source>
</evidence>
<feature type="region of interest" description="Disordered" evidence="4">
    <location>
        <begin position="874"/>
        <end position="903"/>
    </location>
</feature>
<reference evidence="9" key="1">
    <citation type="submission" date="2025-08" db="UniProtKB">
        <authorList>
            <consortium name="RefSeq"/>
        </authorList>
    </citation>
    <scope>IDENTIFICATION</scope>
    <source>
        <tissue evidence="9">Muscle</tissue>
    </source>
</reference>
<accession>A0ABM1T1P7</accession>
<feature type="domain" description="PH" evidence="5">
    <location>
        <begin position="1"/>
        <end position="123"/>
    </location>
</feature>
<dbReference type="Proteomes" id="UP000694941">
    <property type="component" value="Unplaced"/>
</dbReference>
<dbReference type="Pfam" id="PF00616">
    <property type="entry name" value="RasGAP"/>
    <property type="match status" value="1"/>
</dbReference>
<dbReference type="Gene3D" id="2.60.40.150">
    <property type="entry name" value="C2 domain"/>
    <property type="match status" value="1"/>
</dbReference>
<evidence type="ECO:0000313" key="9">
    <source>
        <dbReference type="RefSeq" id="XP_022249803.1"/>
    </source>
</evidence>
<feature type="compositionally biased region" description="Low complexity" evidence="4">
    <location>
        <begin position="932"/>
        <end position="945"/>
    </location>
</feature>
<feature type="region of interest" description="Disordered" evidence="4">
    <location>
        <begin position="647"/>
        <end position="667"/>
    </location>
</feature>
<keyword evidence="8" id="KW-1185">Reference proteome</keyword>
<protein>
    <submittedName>
        <fullName evidence="9">Ras GTPase-activating protein nGAP-like</fullName>
    </submittedName>
</protein>
<dbReference type="InterPro" id="IPR035892">
    <property type="entry name" value="C2_domain_sf"/>
</dbReference>
<gene>
    <name evidence="9" type="primary">LOC106466135</name>
</gene>
<feature type="region of interest" description="Disordered" evidence="4">
    <location>
        <begin position="29"/>
        <end position="54"/>
    </location>
</feature>
<evidence type="ECO:0000256" key="1">
    <source>
        <dbReference type="ARBA" id="ARBA00022468"/>
    </source>
</evidence>
<dbReference type="SUPFAM" id="SSF49562">
    <property type="entry name" value="C2 domain (Calcium/lipid-binding domain, CaLB)"/>
    <property type="match status" value="1"/>
</dbReference>
<dbReference type="InterPro" id="IPR008936">
    <property type="entry name" value="Rho_GTPase_activation_prot"/>
</dbReference>
<dbReference type="SMART" id="SM00239">
    <property type="entry name" value="C2"/>
    <property type="match status" value="1"/>
</dbReference>
<dbReference type="InterPro" id="IPR001849">
    <property type="entry name" value="PH_domain"/>
</dbReference>
<dbReference type="PANTHER" id="PTHR10194">
    <property type="entry name" value="RAS GTPASE-ACTIVATING PROTEINS"/>
    <property type="match status" value="1"/>
</dbReference>
<dbReference type="SUPFAM" id="SSF48350">
    <property type="entry name" value="GTPase activation domain, GAP"/>
    <property type="match status" value="1"/>
</dbReference>
<dbReference type="InterPro" id="IPR023152">
    <property type="entry name" value="RasGAP_CS"/>
</dbReference>
<dbReference type="InterPro" id="IPR039360">
    <property type="entry name" value="Ras_GTPase"/>
</dbReference>
<dbReference type="PROSITE" id="PS50018">
    <property type="entry name" value="RAS_GTPASE_ACTIV_2"/>
    <property type="match status" value="1"/>
</dbReference>
<evidence type="ECO:0000259" key="5">
    <source>
        <dbReference type="PROSITE" id="PS50003"/>
    </source>
</evidence>
<dbReference type="InterPro" id="IPR001936">
    <property type="entry name" value="RasGAP_dom"/>
</dbReference>
<evidence type="ECO:0000259" key="6">
    <source>
        <dbReference type="PROSITE" id="PS50004"/>
    </source>
</evidence>
<dbReference type="Pfam" id="PF12004">
    <property type="entry name" value="DAB2P_C"/>
    <property type="match status" value="1"/>
</dbReference>
<dbReference type="InterPro" id="IPR057606">
    <property type="entry name" value="SynGAP1-like_PH"/>
</dbReference>
<keyword evidence="1" id="KW-0343">GTPase activation</keyword>
<dbReference type="Pfam" id="PF25321">
    <property type="entry name" value="PH_RASGAP"/>
    <property type="match status" value="1"/>
</dbReference>